<reference evidence="3" key="2">
    <citation type="submission" date="2021-03" db="UniProtKB">
        <authorList>
            <consortium name="EnsemblPlants"/>
        </authorList>
    </citation>
    <scope>IDENTIFICATION</scope>
</reference>
<dbReference type="EMBL" id="UZAU01000425">
    <property type="status" value="NOT_ANNOTATED_CDS"/>
    <property type="molecule type" value="Genomic_DNA"/>
</dbReference>
<feature type="compositionally biased region" description="Basic and acidic residues" evidence="1">
    <location>
        <begin position="175"/>
        <end position="187"/>
    </location>
</feature>
<reference evidence="3" key="1">
    <citation type="submission" date="2018-11" db="EMBL/GenBank/DDBJ databases">
        <authorList>
            <person name="Grassa J C."/>
        </authorList>
    </citation>
    <scope>NUCLEOTIDE SEQUENCE [LARGE SCALE GENOMIC DNA]</scope>
</reference>
<accession>A0A803PQE8</accession>
<organism evidence="3 4">
    <name type="scientific">Cannabis sativa</name>
    <name type="common">Hemp</name>
    <name type="synonym">Marijuana</name>
    <dbReference type="NCBI Taxonomy" id="3483"/>
    <lineage>
        <taxon>Eukaryota</taxon>
        <taxon>Viridiplantae</taxon>
        <taxon>Streptophyta</taxon>
        <taxon>Embryophyta</taxon>
        <taxon>Tracheophyta</taxon>
        <taxon>Spermatophyta</taxon>
        <taxon>Magnoliopsida</taxon>
        <taxon>eudicotyledons</taxon>
        <taxon>Gunneridae</taxon>
        <taxon>Pentapetalae</taxon>
        <taxon>rosids</taxon>
        <taxon>fabids</taxon>
        <taxon>Rosales</taxon>
        <taxon>Cannabaceae</taxon>
        <taxon>Cannabis</taxon>
    </lineage>
</organism>
<protein>
    <submittedName>
        <fullName evidence="3">Uncharacterized protein</fullName>
    </submittedName>
</protein>
<feature type="transmembrane region" description="Helical" evidence="2">
    <location>
        <begin position="78"/>
        <end position="98"/>
    </location>
</feature>
<feature type="region of interest" description="Disordered" evidence="1">
    <location>
        <begin position="158"/>
        <end position="222"/>
    </location>
</feature>
<dbReference type="Gramene" id="evm.model.05.437">
    <property type="protein sequence ID" value="cds.evm.model.05.437"/>
    <property type="gene ID" value="evm.TU.05.437"/>
</dbReference>
<name>A0A803PQE8_CANSA</name>
<evidence type="ECO:0000256" key="2">
    <source>
        <dbReference type="SAM" id="Phobius"/>
    </source>
</evidence>
<feature type="compositionally biased region" description="Basic residues" evidence="1">
    <location>
        <begin position="1"/>
        <end position="13"/>
    </location>
</feature>
<dbReference type="EnsemblPlants" id="evm.model.05.437">
    <property type="protein sequence ID" value="cds.evm.model.05.437"/>
    <property type="gene ID" value="evm.TU.05.437"/>
</dbReference>
<keyword evidence="2" id="KW-0812">Transmembrane</keyword>
<proteinExistence type="predicted"/>
<keyword evidence="4" id="KW-1185">Reference proteome</keyword>
<dbReference type="AlphaFoldDB" id="A0A803PQE8"/>
<feature type="region of interest" description="Disordered" evidence="1">
    <location>
        <begin position="1"/>
        <end position="20"/>
    </location>
</feature>
<sequence length="222" mass="24461">MPTMRGRKGGGMKRKGEGLREGCVQMGGRDSGRSVVVSQRRDSTKRKRSVAVSLVNCSLKKQCNFGANFVLLYLLEPAPITLIVTAVAVTFGAAFRALNYGKEMEQETISLLYHEDQVLQMDEEEVVVWVGIILLRRQTLSPLLVPLKTVVIPSRRGVGSRRGRESREQEEEGEYGSKERRESRGAVEGEQGSRGGEGSRGEGVGHGEKDWGVERERAGEKG</sequence>
<dbReference type="Proteomes" id="UP000596661">
    <property type="component" value="Chromosome 5"/>
</dbReference>
<evidence type="ECO:0000313" key="3">
    <source>
        <dbReference type="EnsemblPlants" id="cds.evm.model.05.437"/>
    </source>
</evidence>
<evidence type="ECO:0000313" key="4">
    <source>
        <dbReference type="Proteomes" id="UP000596661"/>
    </source>
</evidence>
<evidence type="ECO:0000256" key="1">
    <source>
        <dbReference type="SAM" id="MobiDB-lite"/>
    </source>
</evidence>
<keyword evidence="2" id="KW-1133">Transmembrane helix</keyword>
<feature type="compositionally biased region" description="Basic and acidic residues" evidence="1">
    <location>
        <begin position="197"/>
        <end position="222"/>
    </location>
</feature>
<keyword evidence="2" id="KW-0472">Membrane</keyword>